<gene>
    <name evidence="5" type="ORF">IT779_19550</name>
</gene>
<sequence length="200" mass="20865">MKAEAPETESSTVEVSKKDAPAAPTATDGGDKGPSLLARIAKPARRALFPVTAAVAVAALVAVGIMGWQAKQQRDVDAAADAGLAAARAYAVTLTSVDTANLDAGFAAVLDGSTGEFRDMYTRSSGQLRQLLLDNKASGKGTVLDAAVKSASEDKVEVLLFIDQTVTNAASADPRVDRSRVAMTMERVGDRWLASRVYLP</sequence>
<dbReference type="Proteomes" id="UP000655751">
    <property type="component" value="Unassembled WGS sequence"/>
</dbReference>
<evidence type="ECO:0000256" key="2">
    <source>
        <dbReference type="ARBA" id="ARBA00023136"/>
    </source>
</evidence>
<comment type="caution">
    <text evidence="5">The sequence shown here is derived from an EMBL/GenBank/DDBJ whole genome shotgun (WGS) entry which is preliminary data.</text>
</comment>
<feature type="region of interest" description="Disordered" evidence="3">
    <location>
        <begin position="1"/>
        <end position="34"/>
    </location>
</feature>
<name>A0A931N5B1_9NOCA</name>
<dbReference type="EMBL" id="JADMLG010000007">
    <property type="protein sequence ID" value="MBH0778478.1"/>
    <property type="molecule type" value="Genomic_DNA"/>
</dbReference>
<evidence type="ECO:0008006" key="7">
    <source>
        <dbReference type="Google" id="ProtNLM"/>
    </source>
</evidence>
<protein>
    <recommendedName>
        <fullName evidence="7">Mce protein</fullName>
    </recommendedName>
</protein>
<dbReference type="GO" id="GO:0016020">
    <property type="term" value="C:membrane"/>
    <property type="evidence" value="ECO:0007669"/>
    <property type="project" value="UniProtKB-SubCell"/>
</dbReference>
<keyword evidence="6" id="KW-1185">Reference proteome</keyword>
<dbReference type="PANTHER" id="PTHR37042">
    <property type="entry name" value="OUTER MEMBRANE PROTEIN RV1973"/>
    <property type="match status" value="1"/>
</dbReference>
<organism evidence="5 6">
    <name type="scientific">Nocardia bovistercoris</name>
    <dbReference type="NCBI Taxonomy" id="2785916"/>
    <lineage>
        <taxon>Bacteria</taxon>
        <taxon>Bacillati</taxon>
        <taxon>Actinomycetota</taxon>
        <taxon>Actinomycetes</taxon>
        <taxon>Mycobacteriales</taxon>
        <taxon>Nocardiaceae</taxon>
        <taxon>Nocardia</taxon>
    </lineage>
</organism>
<dbReference type="PANTHER" id="PTHR37042:SF4">
    <property type="entry name" value="OUTER MEMBRANE PROTEIN RV1973"/>
    <property type="match status" value="1"/>
</dbReference>
<keyword evidence="4" id="KW-1133">Transmembrane helix</keyword>
<evidence type="ECO:0000256" key="1">
    <source>
        <dbReference type="ARBA" id="ARBA00004370"/>
    </source>
</evidence>
<evidence type="ECO:0000313" key="5">
    <source>
        <dbReference type="EMBL" id="MBH0778478.1"/>
    </source>
</evidence>
<evidence type="ECO:0000313" key="6">
    <source>
        <dbReference type="Proteomes" id="UP000655751"/>
    </source>
</evidence>
<feature type="transmembrane region" description="Helical" evidence="4">
    <location>
        <begin position="47"/>
        <end position="68"/>
    </location>
</feature>
<keyword evidence="2 4" id="KW-0472">Membrane</keyword>
<comment type="subcellular location">
    <subcellularLocation>
        <location evidence="1">Membrane</location>
    </subcellularLocation>
</comment>
<accession>A0A931N5B1</accession>
<evidence type="ECO:0000256" key="4">
    <source>
        <dbReference type="SAM" id="Phobius"/>
    </source>
</evidence>
<dbReference type="AlphaFoldDB" id="A0A931N5B1"/>
<keyword evidence="4" id="KW-0812">Transmembrane</keyword>
<reference evidence="5" key="1">
    <citation type="submission" date="2020-11" db="EMBL/GenBank/DDBJ databases">
        <title>Nocardia NEAU-351.nov., a novel actinomycete isolated from the cow dung.</title>
        <authorList>
            <person name="Zhang X."/>
        </authorList>
    </citation>
    <scope>NUCLEOTIDE SEQUENCE</scope>
    <source>
        <strain evidence="5">NEAU-351</strain>
    </source>
</reference>
<evidence type="ECO:0000256" key="3">
    <source>
        <dbReference type="SAM" id="MobiDB-lite"/>
    </source>
</evidence>
<proteinExistence type="predicted"/>